<dbReference type="InterPro" id="IPR015421">
    <property type="entry name" value="PyrdxlP-dep_Trfase_major"/>
</dbReference>
<dbReference type="Gene3D" id="3.40.640.10">
    <property type="entry name" value="Type I PLP-dependent aspartate aminotransferase-like (Major domain)"/>
    <property type="match status" value="1"/>
</dbReference>
<dbReference type="Pfam" id="PF01212">
    <property type="entry name" value="Beta_elim_lyase"/>
    <property type="match status" value="1"/>
</dbReference>
<protein>
    <submittedName>
        <fullName evidence="6">Low specificity L-threonine aldolase</fullName>
    </submittedName>
</protein>
<dbReference type="OrthoDB" id="9774495at2"/>
<dbReference type="STRING" id="1913578.LPB140_05335"/>
<dbReference type="PANTHER" id="PTHR48097:SF5">
    <property type="entry name" value="LOW SPECIFICITY L-THREONINE ALDOLASE"/>
    <property type="match status" value="1"/>
</dbReference>
<proteinExistence type="inferred from homology"/>
<dbReference type="RefSeq" id="WP_072560443.1">
    <property type="nucleotide sequence ID" value="NZ_CP018154.1"/>
</dbReference>
<organism evidence="6 7">
    <name type="scientific">Sphingorhabdus lutea</name>
    <dbReference type="NCBI Taxonomy" id="1913578"/>
    <lineage>
        <taxon>Bacteria</taxon>
        <taxon>Pseudomonadati</taxon>
        <taxon>Pseudomonadota</taxon>
        <taxon>Alphaproteobacteria</taxon>
        <taxon>Sphingomonadales</taxon>
        <taxon>Sphingomonadaceae</taxon>
        <taxon>Sphingorhabdus</taxon>
    </lineage>
</organism>
<evidence type="ECO:0000256" key="2">
    <source>
        <dbReference type="ARBA" id="ARBA00006966"/>
    </source>
</evidence>
<comment type="cofactor">
    <cofactor evidence="1">
        <name>pyridoxal 5'-phosphate</name>
        <dbReference type="ChEBI" id="CHEBI:597326"/>
    </cofactor>
</comment>
<evidence type="ECO:0000313" key="6">
    <source>
        <dbReference type="EMBL" id="APG63608.1"/>
    </source>
</evidence>
<comment type="subunit">
    <text evidence="3">Homotetramer.</text>
</comment>
<evidence type="ECO:0000256" key="4">
    <source>
        <dbReference type="ARBA" id="ARBA00022898"/>
    </source>
</evidence>
<dbReference type="PANTHER" id="PTHR48097">
    <property type="entry name" value="L-THREONINE ALDOLASE-RELATED"/>
    <property type="match status" value="1"/>
</dbReference>
<name>A0A1L3JEN7_9SPHN</name>
<dbReference type="Gene3D" id="3.90.1150.10">
    <property type="entry name" value="Aspartate Aminotransferase, domain 1"/>
    <property type="match status" value="1"/>
</dbReference>
<dbReference type="AlphaFoldDB" id="A0A1L3JEN7"/>
<evidence type="ECO:0000256" key="1">
    <source>
        <dbReference type="ARBA" id="ARBA00001933"/>
    </source>
</evidence>
<dbReference type="GO" id="GO:0006520">
    <property type="term" value="P:amino acid metabolic process"/>
    <property type="evidence" value="ECO:0007669"/>
    <property type="project" value="InterPro"/>
</dbReference>
<dbReference type="InterPro" id="IPR015424">
    <property type="entry name" value="PyrdxlP-dep_Trfase"/>
</dbReference>
<dbReference type="Proteomes" id="UP000242561">
    <property type="component" value="Chromosome"/>
</dbReference>
<dbReference type="GO" id="GO:0016829">
    <property type="term" value="F:lyase activity"/>
    <property type="evidence" value="ECO:0007669"/>
    <property type="project" value="InterPro"/>
</dbReference>
<dbReference type="InterPro" id="IPR015422">
    <property type="entry name" value="PyrdxlP-dep_Trfase_small"/>
</dbReference>
<dbReference type="KEGG" id="sphl:LPB140_05335"/>
<dbReference type="InterPro" id="IPR001597">
    <property type="entry name" value="ArAA_b-elim_lyase/Thr_aldolase"/>
</dbReference>
<reference evidence="6 7" key="1">
    <citation type="submission" date="2016-11" db="EMBL/GenBank/DDBJ databases">
        <title>Sphingorhabdus sp. LPB0140, isolated from marine environment.</title>
        <authorList>
            <person name="Kim E."/>
            <person name="Yi H."/>
        </authorList>
    </citation>
    <scope>NUCLEOTIDE SEQUENCE [LARGE SCALE GENOMIC DNA]</scope>
    <source>
        <strain evidence="6 7">LPB0140</strain>
    </source>
</reference>
<evidence type="ECO:0000313" key="7">
    <source>
        <dbReference type="Proteomes" id="UP000242561"/>
    </source>
</evidence>
<keyword evidence="4" id="KW-0663">Pyridoxal phosphate</keyword>
<accession>A0A1L3JEN7</accession>
<comment type="similarity">
    <text evidence="2">Belongs to the threonine aldolase family.</text>
</comment>
<evidence type="ECO:0000259" key="5">
    <source>
        <dbReference type="Pfam" id="PF01212"/>
    </source>
</evidence>
<dbReference type="SUPFAM" id="SSF53383">
    <property type="entry name" value="PLP-dependent transferases"/>
    <property type="match status" value="1"/>
</dbReference>
<feature type="domain" description="Aromatic amino acid beta-eliminating lyase/threonine aldolase" evidence="5">
    <location>
        <begin position="2"/>
        <end position="292"/>
    </location>
</feature>
<sequence>MQFFSDNSALVHPKIMEAIAKANHVDAAYGADKWSAQLNEKFGEIFGAEIIVHPVSTGTAANCLALAAMTQPYQGILCHEEAHIVVDECGAPGFFTAGAQIIPIGGDGAKINPHMLTHIISAIRDDVHQVQPACLSITNASEYGMAYTPSEIRELADIIEKNNPANNGRRQGKIGLHVDGARFANVVAMGNYSAAELTHLSGVDALSFGCIKNGGMNAEALIFFNTDLAKASEYRRKRAGHLHSKGRFMAAQLLAMIEDDLWLENAHAANHAAQIIASACGDRLLYPVQVNEIFLRLTADEAQKLRNQGFDFYDWGVNGARLVTSWHHSPADVTPLANAISDLGEFQAS</sequence>
<evidence type="ECO:0000256" key="3">
    <source>
        <dbReference type="ARBA" id="ARBA00011881"/>
    </source>
</evidence>
<keyword evidence="7" id="KW-1185">Reference proteome</keyword>
<gene>
    <name evidence="6" type="ORF">LPB140_05335</name>
</gene>
<dbReference type="EMBL" id="CP018154">
    <property type="protein sequence ID" value="APG63608.1"/>
    <property type="molecule type" value="Genomic_DNA"/>
</dbReference>